<dbReference type="Gene3D" id="3.30.350.10">
    <property type="entry name" value="Subtilisin inhibitor-like"/>
    <property type="match status" value="1"/>
</dbReference>
<keyword evidence="3" id="KW-0964">Secreted</keyword>
<comment type="caution">
    <text evidence="9">The sequence shown here is derived from an EMBL/GenBank/DDBJ whole genome shotgun (WGS) entry which is preliminary data.</text>
</comment>
<gene>
    <name evidence="9" type="ORF">GCM10010126_33340</name>
</gene>
<feature type="chain" id="PRO_5041298450" description="Subtilisin inhibitor domain-containing protein" evidence="7">
    <location>
        <begin position="37"/>
        <end position="145"/>
    </location>
</feature>
<dbReference type="InterPro" id="IPR020054">
    <property type="entry name" value="Prot_inh_SSI_I16_CS"/>
</dbReference>
<sequence>MRIRPSAHVRARRLAAASAAGLAGLAVLLGAAPASAGAPAADGPTGSYLLEVAREDGSAPTRTATLTCGPDGGTHPRAVAACDRLRRAGGRVEDVPERPGACTLEYAPVRVTATGTWQGRRYRYAETHPNRCAAIRATGGVLFAF</sequence>
<dbReference type="InterPro" id="IPR036819">
    <property type="entry name" value="Subtilisin_inhibitor-like_sf"/>
</dbReference>
<comment type="subcellular location">
    <subcellularLocation>
        <location evidence="1">Secreted</location>
    </subcellularLocation>
</comment>
<evidence type="ECO:0000256" key="1">
    <source>
        <dbReference type="ARBA" id="ARBA00004613"/>
    </source>
</evidence>
<evidence type="ECO:0000313" key="9">
    <source>
        <dbReference type="EMBL" id="GGK71108.1"/>
    </source>
</evidence>
<dbReference type="RefSeq" id="WP_191895558.1">
    <property type="nucleotide sequence ID" value="NZ_BMQD01000009.1"/>
</dbReference>
<dbReference type="PROSITE" id="PS00999">
    <property type="entry name" value="SSI"/>
    <property type="match status" value="1"/>
</dbReference>
<reference evidence="9" key="1">
    <citation type="journal article" date="2014" name="Int. J. Syst. Evol. Microbiol.">
        <title>Complete genome sequence of Corynebacterium casei LMG S-19264T (=DSM 44701T), isolated from a smear-ripened cheese.</title>
        <authorList>
            <consortium name="US DOE Joint Genome Institute (JGI-PGF)"/>
            <person name="Walter F."/>
            <person name="Albersmeier A."/>
            <person name="Kalinowski J."/>
            <person name="Ruckert C."/>
        </authorList>
    </citation>
    <scope>NUCLEOTIDE SEQUENCE</scope>
    <source>
        <strain evidence="9">JCM 3093</strain>
    </source>
</reference>
<evidence type="ECO:0000259" key="8">
    <source>
        <dbReference type="Pfam" id="PF00720"/>
    </source>
</evidence>
<comment type="similarity">
    <text evidence="2">Belongs to the protease inhibitor I16 (SSI) family.</text>
</comment>
<dbReference type="Pfam" id="PF00720">
    <property type="entry name" value="SSI"/>
    <property type="match status" value="1"/>
</dbReference>
<dbReference type="AlphaFoldDB" id="A0AA37F4W3"/>
<evidence type="ECO:0000256" key="7">
    <source>
        <dbReference type="SAM" id="SignalP"/>
    </source>
</evidence>
<keyword evidence="7" id="KW-0732">Signal</keyword>
<protein>
    <recommendedName>
        <fullName evidence="8">Subtilisin inhibitor domain-containing protein</fullName>
    </recommendedName>
</protein>
<accession>A0AA37F4W3</accession>
<dbReference type="Proteomes" id="UP000627984">
    <property type="component" value="Unassembled WGS sequence"/>
</dbReference>
<dbReference type="SUPFAM" id="SSF55399">
    <property type="entry name" value="Subtilisin inhibitor"/>
    <property type="match status" value="1"/>
</dbReference>
<evidence type="ECO:0000256" key="5">
    <source>
        <dbReference type="ARBA" id="ARBA00022900"/>
    </source>
</evidence>
<keyword evidence="5" id="KW-0722">Serine protease inhibitor</keyword>
<keyword evidence="4" id="KW-0646">Protease inhibitor</keyword>
<feature type="domain" description="Subtilisin inhibitor" evidence="8">
    <location>
        <begin position="58"/>
        <end position="130"/>
    </location>
</feature>
<dbReference type="GO" id="GO:0004867">
    <property type="term" value="F:serine-type endopeptidase inhibitor activity"/>
    <property type="evidence" value="ECO:0007669"/>
    <property type="project" value="UniProtKB-KW"/>
</dbReference>
<evidence type="ECO:0000256" key="3">
    <source>
        <dbReference type="ARBA" id="ARBA00022525"/>
    </source>
</evidence>
<reference evidence="9" key="2">
    <citation type="submission" date="2022-09" db="EMBL/GenBank/DDBJ databases">
        <authorList>
            <person name="Sun Q."/>
            <person name="Ohkuma M."/>
        </authorList>
    </citation>
    <scope>NUCLEOTIDE SEQUENCE</scope>
    <source>
        <strain evidence="9">JCM 3093</strain>
    </source>
</reference>
<name>A0AA37F4W3_9ACTN</name>
<evidence type="ECO:0000256" key="6">
    <source>
        <dbReference type="ARBA" id="ARBA00023157"/>
    </source>
</evidence>
<dbReference type="EMBL" id="BMQD01000009">
    <property type="protein sequence ID" value="GGK71108.1"/>
    <property type="molecule type" value="Genomic_DNA"/>
</dbReference>
<evidence type="ECO:0000313" key="10">
    <source>
        <dbReference type="Proteomes" id="UP000627984"/>
    </source>
</evidence>
<dbReference type="InterPro" id="IPR023549">
    <property type="entry name" value="Subtilisin_inhibitor"/>
</dbReference>
<evidence type="ECO:0000256" key="4">
    <source>
        <dbReference type="ARBA" id="ARBA00022690"/>
    </source>
</evidence>
<dbReference type="GO" id="GO:0005576">
    <property type="term" value="C:extracellular region"/>
    <property type="evidence" value="ECO:0007669"/>
    <property type="project" value="UniProtKB-SubCell"/>
</dbReference>
<evidence type="ECO:0000256" key="2">
    <source>
        <dbReference type="ARBA" id="ARBA00010472"/>
    </source>
</evidence>
<proteinExistence type="inferred from homology"/>
<feature type="signal peptide" evidence="7">
    <location>
        <begin position="1"/>
        <end position="36"/>
    </location>
</feature>
<keyword evidence="6" id="KW-1015">Disulfide bond</keyword>
<organism evidence="9 10">
    <name type="scientific">Planomonospora parontospora</name>
    <dbReference type="NCBI Taxonomy" id="58119"/>
    <lineage>
        <taxon>Bacteria</taxon>
        <taxon>Bacillati</taxon>
        <taxon>Actinomycetota</taxon>
        <taxon>Actinomycetes</taxon>
        <taxon>Streptosporangiales</taxon>
        <taxon>Streptosporangiaceae</taxon>
        <taxon>Planomonospora</taxon>
    </lineage>
</organism>